<dbReference type="InterPro" id="IPR036388">
    <property type="entry name" value="WH-like_DNA-bd_sf"/>
</dbReference>
<name>A0A506UR17_9PROT</name>
<reference evidence="6 7" key="1">
    <citation type="submission" date="2019-03" db="EMBL/GenBank/DDBJ databases">
        <title>The complete genome sequence of Neokomagataea sp. Jb2 NBRC113641.</title>
        <authorList>
            <person name="Chua K.-O."/>
            <person name="Chan K.-G."/>
            <person name="See-Too W.-S."/>
        </authorList>
    </citation>
    <scope>NUCLEOTIDE SEQUENCE [LARGE SCALE GENOMIC DNA]</scope>
    <source>
        <strain evidence="6 7">Jb2</strain>
    </source>
</reference>
<dbReference type="PANTHER" id="PTHR30346">
    <property type="entry name" value="TRANSCRIPTIONAL DUAL REGULATOR HCAR-RELATED"/>
    <property type="match status" value="1"/>
</dbReference>
<dbReference type="PANTHER" id="PTHR30346:SF30">
    <property type="entry name" value="SMALL NEUTRAL PROTEASE REGULATORY PROTEIN"/>
    <property type="match status" value="1"/>
</dbReference>
<comment type="similarity">
    <text evidence="1">Belongs to the LysR transcriptional regulatory family.</text>
</comment>
<dbReference type="Gene3D" id="1.10.10.10">
    <property type="entry name" value="Winged helix-like DNA-binding domain superfamily/Winged helix DNA-binding domain"/>
    <property type="match status" value="1"/>
</dbReference>
<gene>
    <name evidence="6" type="ORF">E3202_02330</name>
</gene>
<dbReference type="Proteomes" id="UP000315037">
    <property type="component" value="Unassembled WGS sequence"/>
</dbReference>
<proteinExistence type="inferred from homology"/>
<keyword evidence="4" id="KW-0804">Transcription</keyword>
<evidence type="ECO:0000256" key="1">
    <source>
        <dbReference type="ARBA" id="ARBA00009437"/>
    </source>
</evidence>
<feature type="domain" description="HTH lysR-type" evidence="5">
    <location>
        <begin position="1"/>
        <end position="58"/>
    </location>
</feature>
<dbReference type="PRINTS" id="PR00039">
    <property type="entry name" value="HTHLYSR"/>
</dbReference>
<accession>A0A506UR17</accession>
<evidence type="ECO:0000259" key="5">
    <source>
        <dbReference type="PROSITE" id="PS50931"/>
    </source>
</evidence>
<dbReference type="Pfam" id="PF03466">
    <property type="entry name" value="LysR_substrate"/>
    <property type="match status" value="1"/>
</dbReference>
<dbReference type="RefSeq" id="WP_165600235.1">
    <property type="nucleotide sequence ID" value="NZ_SORZ01000001.1"/>
</dbReference>
<dbReference type="GO" id="GO:0003700">
    <property type="term" value="F:DNA-binding transcription factor activity"/>
    <property type="evidence" value="ECO:0007669"/>
    <property type="project" value="InterPro"/>
</dbReference>
<sequence>MNIHHFRYFVAVAETGSFTLAAERLNMKQPPLSQQVKRMEDMLGIQLFLRQTRGVVLTAAGEALLPRARLILDLERQFVETARGLAQGVEGHLRIGLAGAAPLVPIIPYAIRRFRKLVPHVTLSLEESNTPTLCDMLQAHNVDIAILRPPVIDPSHLQLRPFLEEPTLIALPAGRPYGHEETLSLQQIAHEPLIIFPRELGPGFYDAILSAYHQVGLSPNLGQQAPQISGTVPLVAAGLGISIVPNSLRQLHTGGVTFHKIAPPAPIATLAIGLRRGPVSPLVEKFCSVLQTVAKTIPMETLLP</sequence>
<dbReference type="InterPro" id="IPR000847">
    <property type="entry name" value="LysR_HTH_N"/>
</dbReference>
<dbReference type="EMBL" id="SORZ01000001">
    <property type="protein sequence ID" value="TPW35796.1"/>
    <property type="molecule type" value="Genomic_DNA"/>
</dbReference>
<keyword evidence="3" id="KW-0238">DNA-binding</keyword>
<evidence type="ECO:0000313" key="6">
    <source>
        <dbReference type="EMBL" id="TPW35796.1"/>
    </source>
</evidence>
<dbReference type="FunFam" id="1.10.10.10:FF:000001">
    <property type="entry name" value="LysR family transcriptional regulator"/>
    <property type="match status" value="1"/>
</dbReference>
<dbReference type="Pfam" id="PF00126">
    <property type="entry name" value="HTH_1"/>
    <property type="match status" value="1"/>
</dbReference>
<dbReference type="PROSITE" id="PS50931">
    <property type="entry name" value="HTH_LYSR"/>
    <property type="match status" value="1"/>
</dbReference>
<comment type="caution">
    <text evidence="6">The sequence shown here is derived from an EMBL/GenBank/DDBJ whole genome shotgun (WGS) entry which is preliminary data.</text>
</comment>
<dbReference type="AlphaFoldDB" id="A0A506UR17"/>
<organism evidence="6 7">
    <name type="scientific">Oecophyllibacter saccharovorans</name>
    <dbReference type="NCBI Taxonomy" id="2558360"/>
    <lineage>
        <taxon>Bacteria</taxon>
        <taxon>Pseudomonadati</taxon>
        <taxon>Pseudomonadota</taxon>
        <taxon>Alphaproteobacteria</taxon>
        <taxon>Acetobacterales</taxon>
        <taxon>Acetobacteraceae</taxon>
        <taxon>Oecophyllibacter</taxon>
    </lineage>
</organism>
<protein>
    <submittedName>
        <fullName evidence="6">LysR family transcriptional regulator</fullName>
    </submittedName>
</protein>
<dbReference type="Gene3D" id="3.40.190.10">
    <property type="entry name" value="Periplasmic binding protein-like II"/>
    <property type="match status" value="2"/>
</dbReference>
<evidence type="ECO:0000313" key="7">
    <source>
        <dbReference type="Proteomes" id="UP000315037"/>
    </source>
</evidence>
<dbReference type="InterPro" id="IPR036390">
    <property type="entry name" value="WH_DNA-bd_sf"/>
</dbReference>
<evidence type="ECO:0000256" key="3">
    <source>
        <dbReference type="ARBA" id="ARBA00023125"/>
    </source>
</evidence>
<keyword evidence="2" id="KW-0805">Transcription regulation</keyword>
<dbReference type="GO" id="GO:0003677">
    <property type="term" value="F:DNA binding"/>
    <property type="evidence" value="ECO:0007669"/>
    <property type="project" value="UniProtKB-KW"/>
</dbReference>
<evidence type="ECO:0000256" key="4">
    <source>
        <dbReference type="ARBA" id="ARBA00023163"/>
    </source>
</evidence>
<dbReference type="GO" id="GO:0032993">
    <property type="term" value="C:protein-DNA complex"/>
    <property type="evidence" value="ECO:0007669"/>
    <property type="project" value="TreeGrafter"/>
</dbReference>
<dbReference type="SUPFAM" id="SSF53850">
    <property type="entry name" value="Periplasmic binding protein-like II"/>
    <property type="match status" value="1"/>
</dbReference>
<dbReference type="InterPro" id="IPR005119">
    <property type="entry name" value="LysR_subst-bd"/>
</dbReference>
<dbReference type="SUPFAM" id="SSF46785">
    <property type="entry name" value="Winged helix' DNA-binding domain"/>
    <property type="match status" value="1"/>
</dbReference>
<evidence type="ECO:0000256" key="2">
    <source>
        <dbReference type="ARBA" id="ARBA00023015"/>
    </source>
</evidence>
<keyword evidence="7" id="KW-1185">Reference proteome</keyword>